<accession>X6MYF3</accession>
<comment type="caution">
    <text evidence="2">The sequence shown here is derived from an EMBL/GenBank/DDBJ whole genome shotgun (WGS) entry which is preliminary data.</text>
</comment>
<feature type="transmembrane region" description="Helical" evidence="1">
    <location>
        <begin position="281"/>
        <end position="303"/>
    </location>
</feature>
<keyword evidence="3" id="KW-1185">Reference proteome</keyword>
<sequence length="319" mass="35159">MRVRISGLFKDVNQTYVNMTFFTVLGVPRLFNPILFYDNSSVALSLSKTSITFAEPVSMKVTVGNLSIPLIVGLEPLSSSLSSSSSSFISLGCYPSYAASQYNTFGWLSNSYFLILDGSYSIGVYWVSPDADRHNWSMYALTGDFPSSLSFIVDVFTDYDNNNNTLSLSTDNSFVTQLKLGEVTTLYITTAFNTSTLMSCAIVQERDGKTVYNSSITYFEYDSAATSNQLSILVPDDLSTEDDVKTFIMFTAYDCSDSDKLSTKVELQFAVSKSSSTSANVIVISLFAVAVVGAVVSFIVWWWCKCTKSRGDYTAIHNK</sequence>
<keyword evidence="1" id="KW-1133">Transmembrane helix</keyword>
<name>X6MYF3_RETFI</name>
<evidence type="ECO:0000256" key="1">
    <source>
        <dbReference type="SAM" id="Phobius"/>
    </source>
</evidence>
<dbReference type="Proteomes" id="UP000023152">
    <property type="component" value="Unassembled WGS sequence"/>
</dbReference>
<gene>
    <name evidence="2" type="ORF">RFI_18598</name>
</gene>
<keyword evidence="1" id="KW-0472">Membrane</keyword>
<dbReference type="AlphaFoldDB" id="X6MYF3"/>
<keyword evidence="1" id="KW-0812">Transmembrane</keyword>
<evidence type="ECO:0000313" key="3">
    <source>
        <dbReference type="Proteomes" id="UP000023152"/>
    </source>
</evidence>
<dbReference type="EMBL" id="ASPP01014584">
    <property type="protein sequence ID" value="ETO18663.1"/>
    <property type="molecule type" value="Genomic_DNA"/>
</dbReference>
<protein>
    <submittedName>
        <fullName evidence="2">Uncharacterized protein</fullName>
    </submittedName>
</protein>
<reference evidence="2 3" key="1">
    <citation type="journal article" date="2013" name="Curr. Biol.">
        <title>The Genome of the Foraminiferan Reticulomyxa filosa.</title>
        <authorList>
            <person name="Glockner G."/>
            <person name="Hulsmann N."/>
            <person name="Schleicher M."/>
            <person name="Noegel A.A."/>
            <person name="Eichinger L."/>
            <person name="Gallinger C."/>
            <person name="Pawlowski J."/>
            <person name="Sierra R."/>
            <person name="Euteneuer U."/>
            <person name="Pillet L."/>
            <person name="Moustafa A."/>
            <person name="Platzer M."/>
            <person name="Groth M."/>
            <person name="Szafranski K."/>
            <person name="Schliwa M."/>
        </authorList>
    </citation>
    <scope>NUCLEOTIDE SEQUENCE [LARGE SCALE GENOMIC DNA]</scope>
</reference>
<proteinExistence type="predicted"/>
<evidence type="ECO:0000313" key="2">
    <source>
        <dbReference type="EMBL" id="ETO18663.1"/>
    </source>
</evidence>
<organism evidence="2 3">
    <name type="scientific">Reticulomyxa filosa</name>
    <dbReference type="NCBI Taxonomy" id="46433"/>
    <lineage>
        <taxon>Eukaryota</taxon>
        <taxon>Sar</taxon>
        <taxon>Rhizaria</taxon>
        <taxon>Retaria</taxon>
        <taxon>Foraminifera</taxon>
        <taxon>Monothalamids</taxon>
        <taxon>Reticulomyxidae</taxon>
        <taxon>Reticulomyxa</taxon>
    </lineage>
</organism>